<name>A0A0K8P9V2_9CHLR</name>
<evidence type="ECO:0000313" key="3">
    <source>
        <dbReference type="Proteomes" id="UP000053370"/>
    </source>
</evidence>
<dbReference type="GO" id="GO:0016757">
    <property type="term" value="F:glycosyltransferase activity"/>
    <property type="evidence" value="ECO:0007669"/>
    <property type="project" value="InterPro"/>
</dbReference>
<gene>
    <name evidence="2" type="ORF">ATC1_11377</name>
</gene>
<evidence type="ECO:0000259" key="1">
    <source>
        <dbReference type="Pfam" id="PF00534"/>
    </source>
</evidence>
<organism evidence="2">
    <name type="scientific">Flexilinea flocculi</name>
    <dbReference type="NCBI Taxonomy" id="1678840"/>
    <lineage>
        <taxon>Bacteria</taxon>
        <taxon>Bacillati</taxon>
        <taxon>Chloroflexota</taxon>
        <taxon>Anaerolineae</taxon>
        <taxon>Anaerolineales</taxon>
        <taxon>Anaerolineaceae</taxon>
        <taxon>Flexilinea</taxon>
    </lineage>
</organism>
<dbReference type="Gene3D" id="3.40.50.2000">
    <property type="entry name" value="Glycogen Phosphorylase B"/>
    <property type="match status" value="2"/>
</dbReference>
<feature type="domain" description="Glycosyl transferase family 1" evidence="1">
    <location>
        <begin position="182"/>
        <end position="331"/>
    </location>
</feature>
<accession>A0A0K8P9V2</accession>
<sequence>MKVGLVQRVLAGYRVPFFDMLADALQGELQIFSGESRPNEMIDHSRIPVSAKVWPGKNLHLFSGKFYICLQLDILKWLKSWNPDILILEANRRYPFSIAAALWMRFRRRPVIGWGLGTGSTFDVSQCWFLRLFDALITYSSAGAEAYRAAGFSSDRIFIAKNAAAPRPQGNMPQRAYTPNWEKSPILLYVGRLQERKRVDLLIRACSVLEESFHPILWIVGDGPVREQLVEISAECFPETVFWGALYNQSLKEKFDHADLFVLPGTGGLAIQQAMASGLPVIAAEADGTQNDLIRSDNGVLIRAGDLDHLVQTIRNLLSDPIRLRKMGEASFRIVHDEINLESMTGTFIEAIHSVKA</sequence>
<protein>
    <submittedName>
        <fullName evidence="2">Glycosyltransferase</fullName>
    </submittedName>
</protein>
<dbReference type="RefSeq" id="WP_062277778.1">
    <property type="nucleotide sequence ID" value="NZ_DF968179.1"/>
</dbReference>
<evidence type="ECO:0000313" key="2">
    <source>
        <dbReference type="EMBL" id="GAP39443.1"/>
    </source>
</evidence>
<dbReference type="SUPFAM" id="SSF53756">
    <property type="entry name" value="UDP-Glycosyltransferase/glycogen phosphorylase"/>
    <property type="match status" value="1"/>
</dbReference>
<reference evidence="2" key="1">
    <citation type="journal article" date="2015" name="Genome Announc.">
        <title>Draft Genome Sequence of Anaerolineae Strain TC1, a Novel Isolate from a Methanogenic Wastewater Treatment System.</title>
        <authorList>
            <person name="Matsuura N."/>
            <person name="Tourlousse D.M."/>
            <person name="Sun L."/>
            <person name="Toyonaga M."/>
            <person name="Kuroda K."/>
            <person name="Ohashi A."/>
            <person name="Cruz R."/>
            <person name="Yamaguchi T."/>
            <person name="Sekiguchi Y."/>
        </authorList>
    </citation>
    <scope>NUCLEOTIDE SEQUENCE [LARGE SCALE GENOMIC DNA]</scope>
    <source>
        <strain evidence="2">TC1</strain>
    </source>
</reference>
<dbReference type="Pfam" id="PF00534">
    <property type="entry name" value="Glycos_transf_1"/>
    <property type="match status" value="1"/>
</dbReference>
<keyword evidence="3" id="KW-1185">Reference proteome</keyword>
<dbReference type="InterPro" id="IPR001296">
    <property type="entry name" value="Glyco_trans_1"/>
</dbReference>
<proteinExistence type="predicted"/>
<dbReference type="AlphaFoldDB" id="A0A0K8P9V2"/>
<dbReference type="PANTHER" id="PTHR45947">
    <property type="entry name" value="SULFOQUINOVOSYL TRANSFERASE SQD2"/>
    <property type="match status" value="1"/>
</dbReference>
<dbReference type="InterPro" id="IPR050194">
    <property type="entry name" value="Glycosyltransferase_grp1"/>
</dbReference>
<dbReference type="EMBL" id="DF968179">
    <property type="protein sequence ID" value="GAP39443.1"/>
    <property type="molecule type" value="Genomic_DNA"/>
</dbReference>
<dbReference type="STRING" id="1678840.ATC1_11377"/>
<keyword evidence="2" id="KW-0808">Transferase</keyword>
<dbReference type="PANTHER" id="PTHR45947:SF3">
    <property type="entry name" value="SULFOQUINOVOSYL TRANSFERASE SQD2"/>
    <property type="match status" value="1"/>
</dbReference>
<dbReference type="Proteomes" id="UP000053370">
    <property type="component" value="Unassembled WGS sequence"/>
</dbReference>
<dbReference type="OrthoDB" id="9802525at2"/>
<dbReference type="CDD" id="cd03801">
    <property type="entry name" value="GT4_PimA-like"/>
    <property type="match status" value="1"/>
</dbReference>